<organism evidence="2 3">
    <name type="scientific">Anaerococcus tetradius</name>
    <dbReference type="NCBI Taxonomy" id="33036"/>
    <lineage>
        <taxon>Bacteria</taxon>
        <taxon>Bacillati</taxon>
        <taxon>Bacillota</taxon>
        <taxon>Tissierellia</taxon>
        <taxon>Tissierellales</taxon>
        <taxon>Peptoniphilaceae</taxon>
        <taxon>Anaerococcus</taxon>
    </lineage>
</organism>
<proteinExistence type="predicted"/>
<comment type="caution">
    <text evidence="2">The sequence shown here is derived from an EMBL/GenBank/DDBJ whole genome shotgun (WGS) entry which is preliminary data.</text>
</comment>
<name>A0A133KIJ6_9FIRM</name>
<dbReference type="Proteomes" id="UP000070383">
    <property type="component" value="Unassembled WGS sequence"/>
</dbReference>
<evidence type="ECO:0000256" key="1">
    <source>
        <dbReference type="SAM" id="Phobius"/>
    </source>
</evidence>
<dbReference type="EMBL" id="LRPM01000004">
    <property type="protein sequence ID" value="KWZ79280.1"/>
    <property type="molecule type" value="Genomic_DNA"/>
</dbReference>
<feature type="transmembrane region" description="Helical" evidence="1">
    <location>
        <begin position="12"/>
        <end position="30"/>
    </location>
</feature>
<dbReference type="STRING" id="33036.HMPREF3200_00138"/>
<feature type="transmembrane region" description="Helical" evidence="1">
    <location>
        <begin position="36"/>
        <end position="53"/>
    </location>
</feature>
<keyword evidence="3" id="KW-1185">Reference proteome</keyword>
<keyword evidence="1" id="KW-1133">Transmembrane helix</keyword>
<dbReference type="AlphaFoldDB" id="A0A133KIJ6"/>
<accession>A0A133KIJ6</accession>
<feature type="transmembrane region" description="Helical" evidence="1">
    <location>
        <begin position="108"/>
        <end position="127"/>
    </location>
</feature>
<dbReference type="PATRIC" id="fig|33036.3.peg.141"/>
<evidence type="ECO:0000313" key="2">
    <source>
        <dbReference type="EMBL" id="KWZ79280.1"/>
    </source>
</evidence>
<keyword evidence="1" id="KW-0472">Membrane</keyword>
<gene>
    <name evidence="2" type="ORF">HMPREF3200_00138</name>
</gene>
<feature type="transmembrane region" description="Helical" evidence="1">
    <location>
        <begin position="65"/>
        <end position="84"/>
    </location>
</feature>
<protein>
    <submittedName>
        <fullName evidence="2">Uncharacterized protein</fullName>
    </submittedName>
</protein>
<dbReference type="PROSITE" id="PS51257">
    <property type="entry name" value="PROKAR_LIPOPROTEIN"/>
    <property type="match status" value="1"/>
</dbReference>
<reference evidence="3" key="1">
    <citation type="submission" date="2016-01" db="EMBL/GenBank/DDBJ databases">
        <authorList>
            <person name="Mitreva M."/>
            <person name="Pepin K.H."/>
            <person name="Mihindukulasuriya K.A."/>
            <person name="Fulton R."/>
            <person name="Fronick C."/>
            <person name="O'Laughlin M."/>
            <person name="Miner T."/>
            <person name="Herter B."/>
            <person name="Rosa B.A."/>
            <person name="Cordes M."/>
            <person name="Tomlinson C."/>
            <person name="Wollam A."/>
            <person name="Palsikar V.B."/>
            <person name="Mardis E.R."/>
            <person name="Wilson R.K."/>
        </authorList>
    </citation>
    <scope>NUCLEOTIDE SEQUENCE [LARGE SCALE GENOMIC DNA]</scope>
    <source>
        <strain evidence="3">MJR8151</strain>
    </source>
</reference>
<keyword evidence="1" id="KW-0812">Transmembrane</keyword>
<evidence type="ECO:0000313" key="3">
    <source>
        <dbReference type="Proteomes" id="UP000070383"/>
    </source>
</evidence>
<sequence>MEGRILKEKTINEIKALTLLLFVGACGYYVLESRVLYFLILSFFIILVDFIFINKADLSIARHILFIILAIYNVISAGFMIQYMRGGELDGIFLSFLKPFLIEAYDKYFVGLILIFTSGLMISQNFIGANNAKKE</sequence>